<reference evidence="2" key="2">
    <citation type="journal article" date="2013" name="G3 (Bethesda)">
        <title>Genomes of Ashbya fungi isolated from insects reveal four mating-type loci, numerous translocations, lack of transposons, and distinct gene duplications.</title>
        <authorList>
            <person name="Dietrich F.S."/>
            <person name="Voegeli S."/>
            <person name="Kuo S."/>
            <person name="Philippsen P."/>
        </authorList>
    </citation>
    <scope>GENOME REANNOTATION</scope>
    <source>
        <strain evidence="2">ATCC 10895 / CBS 109.51 / FGSC 9923 / NRRL Y-1056</strain>
    </source>
</reference>
<dbReference type="Proteomes" id="UP000000591">
    <property type="component" value="Chromosome IV"/>
</dbReference>
<keyword evidence="2" id="KW-1185">Reference proteome</keyword>
<evidence type="ECO:0000313" key="2">
    <source>
        <dbReference type="Proteomes" id="UP000000591"/>
    </source>
</evidence>
<proteinExistence type="predicted"/>
<accession>Q75BC6</accession>
<sequence length="173" mass="18738">MQHGTRRSPSTCWMPACILITCDYGVQPPWVVFRRTVCSLCGSHRIIARVGLSTSAAVARAHTQVAIVAAPSAEWNPTSAPAHGTTITRGRGGVEQTAGICARARRSIAPRSASSCCCGILQRYLRRPRFRCYGAGVTRSYTHVTTCGSRHLVRERGARGIWAEDGRTGGWLV</sequence>
<protein>
    <submittedName>
        <fullName evidence="1">ADL359Cp</fullName>
    </submittedName>
</protein>
<name>Q75BC6_EREGS</name>
<dbReference type="GeneID" id="4619871"/>
<gene>
    <name evidence="1" type="ORF">AGOS_ADL359C</name>
</gene>
<reference evidence="1 2" key="1">
    <citation type="journal article" date="2004" name="Science">
        <title>The Ashbya gossypii genome as a tool for mapping the ancient Saccharomyces cerevisiae genome.</title>
        <authorList>
            <person name="Dietrich F.S."/>
            <person name="Voegeli S."/>
            <person name="Brachat S."/>
            <person name="Lerch A."/>
            <person name="Gates K."/>
            <person name="Steiner S."/>
            <person name="Mohr C."/>
            <person name="Pohlmann R."/>
            <person name="Luedi P."/>
            <person name="Choi S."/>
            <person name="Wing R.A."/>
            <person name="Flavier A."/>
            <person name="Gaffney T.D."/>
            <person name="Philippsen P."/>
        </authorList>
    </citation>
    <scope>NUCLEOTIDE SEQUENCE [LARGE SCALE GENOMIC DNA]</scope>
    <source>
        <strain evidence="2">ATCC 10895 / CBS 109.51 / FGSC 9923 / NRRL Y-1056</strain>
    </source>
</reference>
<dbReference type="HOGENOM" id="CLU_1547182_0_0_1"/>
<dbReference type="EMBL" id="AE016817">
    <property type="protein sequence ID" value="AAS51560.1"/>
    <property type="molecule type" value="Genomic_DNA"/>
</dbReference>
<dbReference type="KEGG" id="ago:AGOS_ADL359C"/>
<dbReference type="InParanoid" id="Q75BC6"/>
<dbReference type="AlphaFoldDB" id="Q75BC6"/>
<evidence type="ECO:0000313" key="1">
    <source>
        <dbReference type="EMBL" id="AAS51560.1"/>
    </source>
</evidence>
<dbReference type="RefSeq" id="NP_983736.1">
    <property type="nucleotide sequence ID" value="NM_209089.1"/>
</dbReference>
<organism evidence="1 2">
    <name type="scientific">Eremothecium gossypii (strain ATCC 10895 / CBS 109.51 / FGSC 9923 / NRRL Y-1056)</name>
    <name type="common">Yeast</name>
    <name type="synonym">Ashbya gossypii</name>
    <dbReference type="NCBI Taxonomy" id="284811"/>
    <lineage>
        <taxon>Eukaryota</taxon>
        <taxon>Fungi</taxon>
        <taxon>Dikarya</taxon>
        <taxon>Ascomycota</taxon>
        <taxon>Saccharomycotina</taxon>
        <taxon>Saccharomycetes</taxon>
        <taxon>Saccharomycetales</taxon>
        <taxon>Saccharomycetaceae</taxon>
        <taxon>Eremothecium</taxon>
    </lineage>
</organism>